<reference evidence="3" key="1">
    <citation type="submission" date="2020-05" db="EMBL/GenBank/DDBJ databases">
        <authorList>
            <person name="Chiriac C."/>
            <person name="Salcher M."/>
            <person name="Ghai R."/>
            <person name="Kavagutti S V."/>
        </authorList>
    </citation>
    <scope>NUCLEOTIDE SEQUENCE</scope>
</reference>
<accession>A0A6J5T373</accession>
<evidence type="ECO:0000313" key="3">
    <source>
        <dbReference type="EMBL" id="CAB4221656.1"/>
    </source>
</evidence>
<dbReference type="EMBL" id="LR797504">
    <property type="protein sequence ID" value="CAB4221656.1"/>
    <property type="molecule type" value="Genomic_DNA"/>
</dbReference>
<evidence type="ECO:0000313" key="1">
    <source>
        <dbReference type="EMBL" id="CAB4196042.1"/>
    </source>
</evidence>
<dbReference type="EMBL" id="LR797360">
    <property type="protein sequence ID" value="CAB4205600.1"/>
    <property type="molecule type" value="Genomic_DNA"/>
</dbReference>
<proteinExistence type="predicted"/>
<organism evidence="3">
    <name type="scientific">uncultured Caudovirales phage</name>
    <dbReference type="NCBI Taxonomy" id="2100421"/>
    <lineage>
        <taxon>Viruses</taxon>
        <taxon>Duplodnaviria</taxon>
        <taxon>Heunggongvirae</taxon>
        <taxon>Uroviricota</taxon>
        <taxon>Caudoviricetes</taxon>
        <taxon>Peduoviridae</taxon>
        <taxon>Maltschvirus</taxon>
        <taxon>Maltschvirus maltsch</taxon>
    </lineage>
</organism>
<protein>
    <submittedName>
        <fullName evidence="3">Uncharacterized protein</fullName>
    </submittedName>
</protein>
<gene>
    <name evidence="1" type="ORF">UFOVP1286_60</name>
    <name evidence="2" type="ORF">UFOVP1407_90</name>
    <name evidence="3" type="ORF">UFOVP1640_57</name>
</gene>
<sequence>METQEEKMFFAAMAMIGLVMRGESPTNTAEQAWTYAEFMTTHKPKESPHEQY</sequence>
<dbReference type="EMBL" id="LR797247">
    <property type="protein sequence ID" value="CAB4196042.1"/>
    <property type="molecule type" value="Genomic_DNA"/>
</dbReference>
<name>A0A6J5T373_9CAUD</name>
<evidence type="ECO:0000313" key="2">
    <source>
        <dbReference type="EMBL" id="CAB4205600.1"/>
    </source>
</evidence>